<organism evidence="1 2">
    <name type="scientific">Acinetobacter modestus</name>
    <dbReference type="NCBI Taxonomy" id="1776740"/>
    <lineage>
        <taxon>Bacteria</taxon>
        <taxon>Pseudomonadati</taxon>
        <taxon>Pseudomonadota</taxon>
        <taxon>Gammaproteobacteria</taxon>
        <taxon>Moraxellales</taxon>
        <taxon>Moraxellaceae</taxon>
        <taxon>Acinetobacter</taxon>
    </lineage>
</organism>
<dbReference type="HOGENOM" id="CLU_118909_2_3_6"/>
<accession>N9LYD1</accession>
<protein>
    <submittedName>
        <fullName evidence="1">Uncharacterized protein</fullName>
    </submittedName>
</protein>
<reference evidence="1 2" key="1">
    <citation type="submission" date="2013-02" db="EMBL/GenBank/DDBJ databases">
        <title>The Genome Sequence of Acinetobacter sp. ANC 3862.</title>
        <authorList>
            <consortium name="The Broad Institute Genome Sequencing Platform"/>
            <consortium name="The Broad Institute Genome Sequencing Center for Infectious Disease"/>
            <person name="Cerqueira G."/>
            <person name="Feldgarden M."/>
            <person name="Courvalin P."/>
            <person name="Perichon B."/>
            <person name="Grillot-Courvalin C."/>
            <person name="Clermont D."/>
            <person name="Rocha E."/>
            <person name="Yoon E.-J."/>
            <person name="Nemec A."/>
            <person name="Walker B."/>
            <person name="Young S.K."/>
            <person name="Zeng Q."/>
            <person name="Gargeya S."/>
            <person name="Fitzgerald M."/>
            <person name="Haas B."/>
            <person name="Abouelleil A."/>
            <person name="Alvarado L."/>
            <person name="Arachchi H.M."/>
            <person name="Berlin A.M."/>
            <person name="Chapman S.B."/>
            <person name="Dewar J."/>
            <person name="Goldberg J."/>
            <person name="Griggs A."/>
            <person name="Gujja S."/>
            <person name="Hansen M."/>
            <person name="Howarth C."/>
            <person name="Imamovic A."/>
            <person name="Larimer J."/>
            <person name="McCowan C."/>
            <person name="Murphy C."/>
            <person name="Neiman D."/>
            <person name="Pearson M."/>
            <person name="Priest M."/>
            <person name="Roberts A."/>
            <person name="Saif S."/>
            <person name="Shea T."/>
            <person name="Sisk P."/>
            <person name="Sykes S."/>
            <person name="Wortman J."/>
            <person name="Nusbaum C."/>
            <person name="Birren B."/>
        </authorList>
    </citation>
    <scope>NUCLEOTIDE SEQUENCE [LARGE SCALE GENOMIC DNA]</scope>
    <source>
        <strain evidence="1 2">ANC 3862</strain>
    </source>
</reference>
<name>N9LYD1_9GAMM</name>
<comment type="caution">
    <text evidence="1">The sequence shown here is derived from an EMBL/GenBank/DDBJ whole genome shotgun (WGS) entry which is preliminary data.</text>
</comment>
<evidence type="ECO:0000313" key="1">
    <source>
        <dbReference type="EMBL" id="ENX01274.1"/>
    </source>
</evidence>
<dbReference type="Proteomes" id="UP000013248">
    <property type="component" value="Unassembled WGS sequence"/>
</dbReference>
<proteinExistence type="predicted"/>
<dbReference type="AntiFam" id="ANF00270">
    <property type="entry name" value="Translation of CRISPR region"/>
</dbReference>
<gene>
    <name evidence="1" type="ORF">F900_01639</name>
</gene>
<sequence>MGNCPLFLSCLYGSEHSKTQTNEDAKFLSCLYGSEPPGSAGTVDVDFLSCLYGSEPLLKQEITLI</sequence>
<dbReference type="EMBL" id="APRP01000017">
    <property type="protein sequence ID" value="ENX01274.1"/>
    <property type="molecule type" value="Genomic_DNA"/>
</dbReference>
<dbReference type="AlphaFoldDB" id="N9LYD1"/>
<evidence type="ECO:0000313" key="2">
    <source>
        <dbReference type="Proteomes" id="UP000013248"/>
    </source>
</evidence>